<organism evidence="2 3">
    <name type="scientific">Sulfobacillus benefaciens</name>
    <dbReference type="NCBI Taxonomy" id="453960"/>
    <lineage>
        <taxon>Bacteria</taxon>
        <taxon>Bacillati</taxon>
        <taxon>Bacillota</taxon>
        <taxon>Clostridia</taxon>
        <taxon>Eubacteriales</taxon>
        <taxon>Clostridiales Family XVII. Incertae Sedis</taxon>
        <taxon>Sulfobacillus</taxon>
    </lineage>
</organism>
<dbReference type="AlphaFoldDB" id="A0A2T2XF92"/>
<dbReference type="Proteomes" id="UP000242972">
    <property type="component" value="Unassembled WGS sequence"/>
</dbReference>
<evidence type="ECO:0000256" key="1">
    <source>
        <dbReference type="SAM" id="Phobius"/>
    </source>
</evidence>
<evidence type="ECO:0000313" key="2">
    <source>
        <dbReference type="EMBL" id="PSR33102.1"/>
    </source>
</evidence>
<feature type="transmembrane region" description="Helical" evidence="1">
    <location>
        <begin position="49"/>
        <end position="70"/>
    </location>
</feature>
<name>A0A2T2XF92_9FIRM</name>
<feature type="transmembrane region" description="Helical" evidence="1">
    <location>
        <begin position="172"/>
        <end position="193"/>
    </location>
</feature>
<feature type="transmembrane region" description="Helical" evidence="1">
    <location>
        <begin position="21"/>
        <end position="43"/>
    </location>
</feature>
<feature type="transmembrane region" description="Helical" evidence="1">
    <location>
        <begin position="121"/>
        <end position="145"/>
    </location>
</feature>
<keyword evidence="1" id="KW-0472">Membrane</keyword>
<feature type="transmembrane region" description="Helical" evidence="1">
    <location>
        <begin position="90"/>
        <end position="109"/>
    </location>
</feature>
<sequence length="194" mass="21190">MQLPRVDAKPGAIGLGRAFVSISWVLLIPLGFAISAITGSFVLLDWAHVMGAILWTALDIFMGFVLGPIIQRLEPSARKLVIGQLMPRMLFLMPIVAITVGWSGWVLGHRLGNFLPTNSEFPWIVVAGGITVVLTIQGLGGLLPINVRVFREISKPTPDVAKITRLMRLYRYLVAVQGVLQFIIIAIMTHLAVG</sequence>
<accession>A0A2T2XF92</accession>
<reference evidence="2 3" key="1">
    <citation type="journal article" date="2014" name="BMC Genomics">
        <title>Comparison of environmental and isolate Sulfobacillus genomes reveals diverse carbon, sulfur, nitrogen, and hydrogen metabolisms.</title>
        <authorList>
            <person name="Justice N.B."/>
            <person name="Norman A."/>
            <person name="Brown C.T."/>
            <person name="Singh A."/>
            <person name="Thomas B.C."/>
            <person name="Banfield J.F."/>
        </authorList>
    </citation>
    <scope>NUCLEOTIDE SEQUENCE [LARGE SCALE GENOMIC DNA]</scope>
    <source>
        <strain evidence="2">AMDSBA4</strain>
    </source>
</reference>
<evidence type="ECO:0008006" key="4">
    <source>
        <dbReference type="Google" id="ProtNLM"/>
    </source>
</evidence>
<dbReference type="EMBL" id="PXYW01000027">
    <property type="protein sequence ID" value="PSR33102.1"/>
    <property type="molecule type" value="Genomic_DNA"/>
</dbReference>
<keyword evidence="1" id="KW-0812">Transmembrane</keyword>
<protein>
    <recommendedName>
        <fullName evidence="4">DUF2269 domain-containing protein</fullName>
    </recommendedName>
</protein>
<comment type="caution">
    <text evidence="2">The sequence shown here is derived from an EMBL/GenBank/DDBJ whole genome shotgun (WGS) entry which is preliminary data.</text>
</comment>
<proteinExistence type="predicted"/>
<evidence type="ECO:0000313" key="3">
    <source>
        <dbReference type="Proteomes" id="UP000242972"/>
    </source>
</evidence>
<gene>
    <name evidence="2" type="ORF">C7B46_11480</name>
</gene>
<keyword evidence="1" id="KW-1133">Transmembrane helix</keyword>